<dbReference type="RefSeq" id="WP_143940267.1">
    <property type="nucleotide sequence ID" value="NZ_VKLS01000122.1"/>
</dbReference>
<dbReference type="GO" id="GO:0015074">
    <property type="term" value="P:DNA integration"/>
    <property type="evidence" value="ECO:0007669"/>
    <property type="project" value="InterPro"/>
</dbReference>
<dbReference type="PROSITE" id="PS51898">
    <property type="entry name" value="TYR_RECOMBINASE"/>
    <property type="match status" value="1"/>
</dbReference>
<dbReference type="Gene3D" id="1.10.150.130">
    <property type="match status" value="1"/>
</dbReference>
<dbReference type="Pfam" id="PF00589">
    <property type="entry name" value="Phage_integrase"/>
    <property type="match status" value="1"/>
</dbReference>
<evidence type="ECO:0000256" key="2">
    <source>
        <dbReference type="ARBA" id="ARBA00023172"/>
    </source>
</evidence>
<dbReference type="InterPro" id="IPR010998">
    <property type="entry name" value="Integrase_recombinase_N"/>
</dbReference>
<feature type="domain" description="Tyr recombinase" evidence="3">
    <location>
        <begin position="156"/>
        <end position="355"/>
    </location>
</feature>
<dbReference type="GO" id="GO:0006310">
    <property type="term" value="P:DNA recombination"/>
    <property type="evidence" value="ECO:0007669"/>
    <property type="project" value="UniProtKB-KW"/>
</dbReference>
<sequence>METALATTVNADGLLAADGTTVSPALIAKYGPETARRIADARDAGHAIRRAVTPANTQRTYAKSAAVWERFCADAGLPTDYADAGILSLYAGWLLKNGKPDGTGYALSSARTHMSGAIHYVRATGYRLTRDDTAPAYSALEGAHKGIEKTERRGRGQAEYATAEELAGAYLACPDTLAGWRDRALLLVGFHIAARSSELAGLLVADVVPAPRGLRVSVKTAKTKYSARDVAVPRSLDVELCAARAWKTFRQLLERERPDRVGTLTAPAFPAVDRHDCPRGGMSPEAVSDAVGRIGARAGHPGWTGHTLRASFATSARAGGADMRQICRQGGWAPGSAEVLRYMRIADEFDDNACHAAVKGLPEGFGQTATQEGPADS</sequence>
<dbReference type="SUPFAM" id="SSF56349">
    <property type="entry name" value="DNA breaking-rejoining enzymes"/>
    <property type="match status" value="1"/>
</dbReference>
<dbReference type="InterPro" id="IPR013762">
    <property type="entry name" value="Integrase-like_cat_sf"/>
</dbReference>
<dbReference type="AlphaFoldDB" id="A0A553ZJ05"/>
<reference evidence="4 5" key="1">
    <citation type="submission" date="2019-07" db="EMBL/GenBank/DDBJ databases">
        <title>Draft genome for Streptomyces benahoarensis MZ03-48.</title>
        <authorList>
            <person name="Gonzalez-Pimentel J.L."/>
        </authorList>
    </citation>
    <scope>NUCLEOTIDE SEQUENCE [LARGE SCALE GENOMIC DNA]</scope>
    <source>
        <strain evidence="4 5">MZ03-48</strain>
    </source>
</reference>
<dbReference type="EMBL" id="VKLS01000122">
    <property type="protein sequence ID" value="TSB41326.1"/>
    <property type="molecule type" value="Genomic_DNA"/>
</dbReference>
<evidence type="ECO:0000313" key="4">
    <source>
        <dbReference type="EMBL" id="TSB41326.1"/>
    </source>
</evidence>
<name>A0A553ZJ05_9ACTN</name>
<proteinExistence type="predicted"/>
<keyword evidence="5" id="KW-1185">Reference proteome</keyword>
<gene>
    <name evidence="4" type="ORF">FNZ23_12700</name>
</gene>
<keyword evidence="1" id="KW-0238">DNA-binding</keyword>
<protein>
    <submittedName>
        <fullName evidence="4">Tyrosine-type recombinase/integrase</fullName>
    </submittedName>
</protein>
<dbReference type="Proteomes" id="UP000320888">
    <property type="component" value="Unassembled WGS sequence"/>
</dbReference>
<dbReference type="Gene3D" id="1.10.443.10">
    <property type="entry name" value="Intergrase catalytic core"/>
    <property type="match status" value="1"/>
</dbReference>
<dbReference type="InterPro" id="IPR002104">
    <property type="entry name" value="Integrase_catalytic"/>
</dbReference>
<evidence type="ECO:0000259" key="3">
    <source>
        <dbReference type="PROSITE" id="PS51898"/>
    </source>
</evidence>
<accession>A0A553ZJ05</accession>
<dbReference type="OrthoDB" id="9815875at2"/>
<comment type="caution">
    <text evidence="4">The sequence shown here is derived from an EMBL/GenBank/DDBJ whole genome shotgun (WGS) entry which is preliminary data.</text>
</comment>
<dbReference type="GO" id="GO:0003677">
    <property type="term" value="F:DNA binding"/>
    <property type="evidence" value="ECO:0007669"/>
    <property type="project" value="UniProtKB-KW"/>
</dbReference>
<evidence type="ECO:0000313" key="5">
    <source>
        <dbReference type="Proteomes" id="UP000320888"/>
    </source>
</evidence>
<evidence type="ECO:0000256" key="1">
    <source>
        <dbReference type="ARBA" id="ARBA00023125"/>
    </source>
</evidence>
<keyword evidence="2" id="KW-0233">DNA recombination</keyword>
<organism evidence="4 5">
    <name type="scientific">Streptomyces benahoarensis</name>
    <dbReference type="NCBI Taxonomy" id="2595054"/>
    <lineage>
        <taxon>Bacteria</taxon>
        <taxon>Bacillati</taxon>
        <taxon>Actinomycetota</taxon>
        <taxon>Actinomycetes</taxon>
        <taxon>Kitasatosporales</taxon>
        <taxon>Streptomycetaceae</taxon>
        <taxon>Streptomyces</taxon>
    </lineage>
</organism>
<dbReference type="InterPro" id="IPR011010">
    <property type="entry name" value="DNA_brk_join_enz"/>
</dbReference>